<sequence length="128" mass="13597">MSLEVLGPRACRRLLEQVSVAWLAHCADGAVHMVPVNFAVHGTEIVVHSVYGRSLTAVAEGRLITLAAGHFDEEARTGWSVTVTGRAHLVGDPLVNPGAPDADVWADLPSTVPVAVPMTTVTGRRVQR</sequence>
<protein>
    <submittedName>
        <fullName evidence="1">Pyridoxamine 5'-phosphate oxidase family protein</fullName>
    </submittedName>
</protein>
<dbReference type="Gene3D" id="2.30.110.10">
    <property type="entry name" value="Electron Transport, Fmn-binding Protein, Chain A"/>
    <property type="match status" value="1"/>
</dbReference>
<dbReference type="InterPro" id="IPR012349">
    <property type="entry name" value="Split_barrel_FMN-bd"/>
</dbReference>
<name>A0ABR8Z1F3_9MICO</name>
<accession>A0ABR8Z1F3</accession>
<comment type="caution">
    <text evidence="1">The sequence shown here is derived from an EMBL/GenBank/DDBJ whole genome shotgun (WGS) entry which is preliminary data.</text>
</comment>
<reference evidence="1 2" key="1">
    <citation type="submission" date="2020-08" db="EMBL/GenBank/DDBJ databases">
        <title>A Genomic Blueprint of the Chicken Gut Microbiome.</title>
        <authorList>
            <person name="Gilroy R."/>
            <person name="Ravi A."/>
            <person name="Getino M."/>
            <person name="Pursley I."/>
            <person name="Horton D.L."/>
            <person name="Alikhan N.-F."/>
            <person name="Baker D."/>
            <person name="Gharbi K."/>
            <person name="Hall N."/>
            <person name="Watson M."/>
            <person name="Adriaenssens E.M."/>
            <person name="Foster-Nyarko E."/>
            <person name="Jarju S."/>
            <person name="Secka A."/>
            <person name="Antonio M."/>
            <person name="Oren A."/>
            <person name="Chaudhuri R."/>
            <person name="La Ragione R.M."/>
            <person name="Hildebrand F."/>
            <person name="Pallen M.J."/>
        </authorList>
    </citation>
    <scope>NUCLEOTIDE SEQUENCE [LARGE SCALE GENOMIC DNA]</scope>
    <source>
        <strain evidence="1 2">Sa1BUA1</strain>
    </source>
</reference>
<evidence type="ECO:0000313" key="2">
    <source>
        <dbReference type="Proteomes" id="UP000661894"/>
    </source>
</evidence>
<organism evidence="1 2">
    <name type="scientific">Oceanitalea stevensii</name>
    <dbReference type="NCBI Taxonomy" id="2763072"/>
    <lineage>
        <taxon>Bacteria</taxon>
        <taxon>Bacillati</taxon>
        <taxon>Actinomycetota</taxon>
        <taxon>Actinomycetes</taxon>
        <taxon>Micrococcales</taxon>
        <taxon>Bogoriellaceae</taxon>
        <taxon>Georgenia</taxon>
    </lineage>
</organism>
<dbReference type="EMBL" id="JACSPO010000002">
    <property type="protein sequence ID" value="MBD8062156.1"/>
    <property type="molecule type" value="Genomic_DNA"/>
</dbReference>
<dbReference type="InterPro" id="IPR024747">
    <property type="entry name" value="Pyridox_Oxase-rel"/>
</dbReference>
<dbReference type="Pfam" id="PF12900">
    <property type="entry name" value="Pyridox_ox_2"/>
    <property type="match status" value="1"/>
</dbReference>
<proteinExistence type="predicted"/>
<dbReference type="SUPFAM" id="SSF50475">
    <property type="entry name" value="FMN-binding split barrel"/>
    <property type="match status" value="1"/>
</dbReference>
<evidence type="ECO:0000313" key="1">
    <source>
        <dbReference type="EMBL" id="MBD8062156.1"/>
    </source>
</evidence>
<gene>
    <name evidence="1" type="ORF">H9624_07450</name>
</gene>
<dbReference type="Proteomes" id="UP000661894">
    <property type="component" value="Unassembled WGS sequence"/>
</dbReference>
<dbReference type="RefSeq" id="WP_251839258.1">
    <property type="nucleotide sequence ID" value="NZ_JACSPO010000002.1"/>
</dbReference>
<keyword evidence="2" id="KW-1185">Reference proteome</keyword>